<reference evidence="6 7" key="1">
    <citation type="submission" date="2016-10" db="EMBL/GenBank/DDBJ databases">
        <authorList>
            <person name="de Groot N.N."/>
        </authorList>
    </citation>
    <scope>NUCLEOTIDE SEQUENCE [LARGE SCALE GENOMIC DNA]</scope>
    <source>
        <strain evidence="6 7">AA1</strain>
    </source>
</reference>
<feature type="domain" description="4Fe-4S" evidence="5">
    <location>
        <begin position="1"/>
        <end position="61"/>
    </location>
</feature>
<name>A0A1G5HQA4_9BACT</name>
<dbReference type="Pfam" id="PF12654">
    <property type="entry name" value="DUF3786"/>
    <property type="match status" value="1"/>
</dbReference>
<accession>A0A1G5HQA4</accession>
<evidence type="ECO:0000256" key="4">
    <source>
        <dbReference type="ARBA" id="ARBA00023014"/>
    </source>
</evidence>
<keyword evidence="4" id="KW-0411">Iron-sulfur</keyword>
<evidence type="ECO:0000259" key="5">
    <source>
        <dbReference type="PROSITE" id="PS51656"/>
    </source>
</evidence>
<dbReference type="EMBL" id="FMUX01000015">
    <property type="protein sequence ID" value="SCY65218.1"/>
    <property type="molecule type" value="Genomic_DNA"/>
</dbReference>
<keyword evidence="7" id="KW-1185">Reference proteome</keyword>
<sequence length="264" mass="29383">MSRPKNAMEIFKHLEKSNCRECGEKSCLAFAGAVFTGAKPIDACPRVDDATRALFKGGAGETGDNGDIYLSALQQEMKECDLAEASRRIGGTVSEETLILKVLGKDFGVDREGKFHTTLHVTPYLGVPFLNHVLHGKGVPAKGEWVSYRDIPGGREQYNLFHRRCEENLKRLADGHTGLFDDLVHLFNAREVPPQFQSDISVVLHFFPTVPFMICYCNDQDGLGSSLNVFYDRTAIENVDAESLFYLGVGFTYMLERLALRHGS</sequence>
<dbReference type="Gene3D" id="1.10.15.40">
    <property type="entry name" value="Electron transport complex subunit B, putative Fe-S cluster"/>
    <property type="match status" value="1"/>
</dbReference>
<dbReference type="GO" id="GO:0046872">
    <property type="term" value="F:metal ion binding"/>
    <property type="evidence" value="ECO:0007669"/>
    <property type="project" value="UniProtKB-KW"/>
</dbReference>
<dbReference type="AlphaFoldDB" id="A0A1G5HQA4"/>
<dbReference type="STRING" id="419481.SAMN05216233_11511"/>
<evidence type="ECO:0000313" key="6">
    <source>
        <dbReference type="EMBL" id="SCY65218.1"/>
    </source>
</evidence>
<dbReference type="Pfam" id="PF04060">
    <property type="entry name" value="FeS"/>
    <property type="match status" value="1"/>
</dbReference>
<dbReference type="Proteomes" id="UP000198870">
    <property type="component" value="Unassembled WGS sequence"/>
</dbReference>
<keyword evidence="3" id="KW-0408">Iron</keyword>
<evidence type="ECO:0000256" key="1">
    <source>
        <dbReference type="ARBA" id="ARBA00022485"/>
    </source>
</evidence>
<keyword evidence="1" id="KW-0004">4Fe-4S</keyword>
<dbReference type="GO" id="GO:0051539">
    <property type="term" value="F:4 iron, 4 sulfur cluster binding"/>
    <property type="evidence" value="ECO:0007669"/>
    <property type="project" value="UniProtKB-KW"/>
</dbReference>
<dbReference type="InterPro" id="IPR007202">
    <property type="entry name" value="4Fe-4S_dom"/>
</dbReference>
<evidence type="ECO:0000313" key="7">
    <source>
        <dbReference type="Proteomes" id="UP000198870"/>
    </source>
</evidence>
<dbReference type="PROSITE" id="PS51656">
    <property type="entry name" value="4FE4S"/>
    <property type="match status" value="1"/>
</dbReference>
<dbReference type="OrthoDB" id="9793312at2"/>
<evidence type="ECO:0000256" key="3">
    <source>
        <dbReference type="ARBA" id="ARBA00023004"/>
    </source>
</evidence>
<keyword evidence="2" id="KW-0479">Metal-binding</keyword>
<protein>
    <submittedName>
        <fullName evidence="6">Putative Fe-S cluster</fullName>
    </submittedName>
</protein>
<evidence type="ECO:0000256" key="2">
    <source>
        <dbReference type="ARBA" id="ARBA00022723"/>
    </source>
</evidence>
<dbReference type="RefSeq" id="WP_092212662.1">
    <property type="nucleotide sequence ID" value="NZ_FMUX01000015.1"/>
</dbReference>
<gene>
    <name evidence="6" type="ORF">SAMN05216233_11511</name>
</gene>
<dbReference type="InterPro" id="IPR024264">
    <property type="entry name" value="DUF3786"/>
</dbReference>
<proteinExistence type="predicted"/>
<organism evidence="6 7">
    <name type="scientific">Desulfoluna spongiiphila</name>
    <dbReference type="NCBI Taxonomy" id="419481"/>
    <lineage>
        <taxon>Bacteria</taxon>
        <taxon>Pseudomonadati</taxon>
        <taxon>Thermodesulfobacteriota</taxon>
        <taxon>Desulfobacteria</taxon>
        <taxon>Desulfobacterales</taxon>
        <taxon>Desulfolunaceae</taxon>
        <taxon>Desulfoluna</taxon>
    </lineage>
</organism>